<dbReference type="SUPFAM" id="SSF48317">
    <property type="entry name" value="Acid phosphatase/Vanadium-dependent haloperoxidase"/>
    <property type="match status" value="1"/>
</dbReference>
<keyword evidence="1" id="KW-0472">Membrane</keyword>
<evidence type="ECO:0000259" key="2">
    <source>
        <dbReference type="SMART" id="SM00014"/>
    </source>
</evidence>
<reference evidence="3 4" key="1">
    <citation type="submission" date="2016-02" db="EMBL/GenBank/DDBJ databases">
        <title>Complete genome of Sinomonas atrocyanea KCTC 3377.</title>
        <authorList>
            <person name="Kim K.M."/>
        </authorList>
    </citation>
    <scope>NUCLEOTIDE SEQUENCE [LARGE SCALE GENOMIC DNA]</scope>
    <source>
        <strain evidence="3 4">KCTC 3377</strain>
    </source>
</reference>
<evidence type="ECO:0000256" key="1">
    <source>
        <dbReference type="SAM" id="Phobius"/>
    </source>
</evidence>
<feature type="transmembrane region" description="Helical" evidence="1">
    <location>
        <begin position="212"/>
        <end position="231"/>
    </location>
</feature>
<dbReference type="CDD" id="cd03392">
    <property type="entry name" value="PAP2_like_2"/>
    <property type="match status" value="1"/>
</dbReference>
<dbReference type="KEGG" id="satk:SA2016_0610"/>
<feature type="transmembrane region" description="Helical" evidence="1">
    <location>
        <begin position="111"/>
        <end position="128"/>
    </location>
</feature>
<sequence>MDGEGALRRWIAGIGRRLGPNATMWALLAVGAALTLGFSWAGGEVYESVVQKDELAALDQPVLAWAVSTRTPALDAAVTALTNVGGGVIAPIVAAVAMVLLAVWMRHWRPLVLVPAAALGSLSATVFGKELTARARPPHELAVPPYEYSASFPSGHTLNATVIAGIVVYLVCLRVRSAWTRTAVICLGAVYALAIGLSRVFLGHHWLTDVVAAWFLGCAWLTVVIIAHQVFHLVRRSRAERAAAGAAPDGGGRVPPSSSL</sequence>
<name>A0A126ZW34_9MICC</name>
<feature type="transmembrane region" description="Helical" evidence="1">
    <location>
        <begin position="84"/>
        <end position="104"/>
    </location>
</feature>
<dbReference type="PANTHER" id="PTHR14969:SF13">
    <property type="entry name" value="AT30094P"/>
    <property type="match status" value="1"/>
</dbReference>
<dbReference type="AlphaFoldDB" id="A0A126ZW34"/>
<evidence type="ECO:0000313" key="4">
    <source>
        <dbReference type="Proteomes" id="UP000070134"/>
    </source>
</evidence>
<feature type="domain" description="Phosphatidic acid phosphatase type 2/haloperoxidase" evidence="2">
    <location>
        <begin position="111"/>
        <end position="225"/>
    </location>
</feature>
<evidence type="ECO:0000313" key="3">
    <source>
        <dbReference type="EMBL" id="AMM31303.1"/>
    </source>
</evidence>
<keyword evidence="1" id="KW-0812">Transmembrane</keyword>
<accession>A0A126ZW34</accession>
<feature type="transmembrane region" description="Helical" evidence="1">
    <location>
        <begin position="184"/>
        <end position="206"/>
    </location>
</feature>
<gene>
    <name evidence="3" type="ORF">SA2016_0610</name>
</gene>
<proteinExistence type="predicted"/>
<protein>
    <submittedName>
        <fullName evidence="3">Phosphatidic acid phosphatase</fullName>
    </submittedName>
</protein>
<dbReference type="InterPro" id="IPR036938">
    <property type="entry name" value="PAP2/HPO_sf"/>
</dbReference>
<organism evidence="3 4">
    <name type="scientific">Sinomonas atrocyanea</name>
    <dbReference type="NCBI Taxonomy" id="37927"/>
    <lineage>
        <taxon>Bacteria</taxon>
        <taxon>Bacillati</taxon>
        <taxon>Actinomycetota</taxon>
        <taxon>Actinomycetes</taxon>
        <taxon>Micrococcales</taxon>
        <taxon>Micrococcaceae</taxon>
        <taxon>Sinomonas</taxon>
    </lineage>
</organism>
<dbReference type="SMART" id="SM00014">
    <property type="entry name" value="acidPPc"/>
    <property type="match status" value="1"/>
</dbReference>
<dbReference type="Gene3D" id="1.20.144.10">
    <property type="entry name" value="Phosphatidic acid phosphatase type 2/haloperoxidase"/>
    <property type="match status" value="1"/>
</dbReference>
<feature type="transmembrane region" description="Helical" evidence="1">
    <location>
        <begin position="21"/>
        <end position="41"/>
    </location>
</feature>
<feature type="transmembrane region" description="Helical" evidence="1">
    <location>
        <begin position="148"/>
        <end position="172"/>
    </location>
</feature>
<dbReference type="Pfam" id="PF01569">
    <property type="entry name" value="PAP2"/>
    <property type="match status" value="1"/>
</dbReference>
<dbReference type="EMBL" id="CP014518">
    <property type="protein sequence ID" value="AMM31303.1"/>
    <property type="molecule type" value="Genomic_DNA"/>
</dbReference>
<keyword evidence="4" id="KW-1185">Reference proteome</keyword>
<dbReference type="PANTHER" id="PTHR14969">
    <property type="entry name" value="SPHINGOSINE-1-PHOSPHATE PHOSPHOHYDROLASE"/>
    <property type="match status" value="1"/>
</dbReference>
<dbReference type="STRING" id="37927.SA2016_0610"/>
<dbReference type="InterPro" id="IPR000326">
    <property type="entry name" value="PAP2/HPO"/>
</dbReference>
<keyword evidence="1" id="KW-1133">Transmembrane helix</keyword>
<dbReference type="PATRIC" id="fig|37927.3.peg.628"/>
<dbReference type="RefSeq" id="WP_066495120.1">
    <property type="nucleotide sequence ID" value="NZ_BJMO01000023.1"/>
</dbReference>
<dbReference type="Proteomes" id="UP000070134">
    <property type="component" value="Chromosome"/>
</dbReference>